<comment type="similarity">
    <text evidence="2 6">Belongs to the class-I pyridoxal-phosphate-dependent aminotransferase family.</text>
</comment>
<dbReference type="InterPro" id="IPR050596">
    <property type="entry name" value="AspAT/PAT-like"/>
</dbReference>
<dbReference type="PRINTS" id="PR00753">
    <property type="entry name" value="ACCSYNTHASE"/>
</dbReference>
<keyword evidence="9" id="KW-1185">Reference proteome</keyword>
<name>A0ABV1IDF9_9ACTN</name>
<evidence type="ECO:0000256" key="6">
    <source>
        <dbReference type="RuleBase" id="RU000481"/>
    </source>
</evidence>
<gene>
    <name evidence="8" type="ORF">AAAT05_01045</name>
</gene>
<dbReference type="RefSeq" id="WP_349181286.1">
    <property type="nucleotide sequence ID" value="NZ_JBBNGS010000002.1"/>
</dbReference>
<dbReference type="InterPro" id="IPR015421">
    <property type="entry name" value="PyrdxlP-dep_Trfase_major"/>
</dbReference>
<keyword evidence="5" id="KW-0663">Pyridoxal phosphate</keyword>
<dbReference type="SUPFAM" id="SSF53383">
    <property type="entry name" value="PLP-dependent transferases"/>
    <property type="match status" value="1"/>
</dbReference>
<keyword evidence="3 6" id="KW-0032">Aminotransferase</keyword>
<dbReference type="EMBL" id="JBBNGS010000002">
    <property type="protein sequence ID" value="MEQ2636940.1"/>
    <property type="molecule type" value="Genomic_DNA"/>
</dbReference>
<feature type="domain" description="Aminotransferase class I/classII large" evidence="7">
    <location>
        <begin position="30"/>
        <end position="371"/>
    </location>
</feature>
<reference evidence="8 9" key="1">
    <citation type="submission" date="2024-04" db="EMBL/GenBank/DDBJ databases">
        <title>Human intestinal bacterial collection.</title>
        <authorList>
            <person name="Pauvert C."/>
            <person name="Hitch T.C.A."/>
            <person name="Clavel T."/>
        </authorList>
    </citation>
    <scope>NUCLEOTIDE SEQUENCE [LARGE SCALE GENOMIC DNA]</scope>
    <source>
        <strain evidence="8 9">CLA-AA-H197</strain>
    </source>
</reference>
<protein>
    <recommendedName>
        <fullName evidence="6">Aminotransferase</fullName>
        <ecNumber evidence="6">2.6.1.-</ecNumber>
    </recommendedName>
</protein>
<evidence type="ECO:0000259" key="7">
    <source>
        <dbReference type="Pfam" id="PF00155"/>
    </source>
</evidence>
<accession>A0ABV1IDF9</accession>
<dbReference type="Proteomes" id="UP001478817">
    <property type="component" value="Unassembled WGS sequence"/>
</dbReference>
<dbReference type="InterPro" id="IPR004838">
    <property type="entry name" value="NHTrfase_class1_PyrdxlP-BS"/>
</dbReference>
<evidence type="ECO:0000256" key="4">
    <source>
        <dbReference type="ARBA" id="ARBA00022679"/>
    </source>
</evidence>
<dbReference type="InterPro" id="IPR015424">
    <property type="entry name" value="PyrdxlP-dep_Trfase"/>
</dbReference>
<proteinExistence type="inferred from homology"/>
<dbReference type="PANTHER" id="PTHR46383:SF3">
    <property type="entry name" value="ASPARTATE AMINOTRANSFERASE-RELATED"/>
    <property type="match status" value="1"/>
</dbReference>
<keyword evidence="4 6" id="KW-0808">Transferase</keyword>
<evidence type="ECO:0000256" key="1">
    <source>
        <dbReference type="ARBA" id="ARBA00001933"/>
    </source>
</evidence>
<dbReference type="PANTHER" id="PTHR46383">
    <property type="entry name" value="ASPARTATE AMINOTRANSFERASE"/>
    <property type="match status" value="1"/>
</dbReference>
<evidence type="ECO:0000256" key="5">
    <source>
        <dbReference type="ARBA" id="ARBA00022898"/>
    </source>
</evidence>
<dbReference type="CDD" id="cd00609">
    <property type="entry name" value="AAT_like"/>
    <property type="match status" value="1"/>
</dbReference>
<evidence type="ECO:0000256" key="2">
    <source>
        <dbReference type="ARBA" id="ARBA00007441"/>
    </source>
</evidence>
<evidence type="ECO:0000313" key="8">
    <source>
        <dbReference type="EMBL" id="MEQ2636940.1"/>
    </source>
</evidence>
<evidence type="ECO:0000313" key="9">
    <source>
        <dbReference type="Proteomes" id="UP001478817"/>
    </source>
</evidence>
<dbReference type="EC" id="2.6.1.-" evidence="6"/>
<organism evidence="8 9">
    <name type="scientific">Paratractidigestivibacter faecalis</name>
    <dbReference type="NCBI Taxonomy" id="2292441"/>
    <lineage>
        <taxon>Bacteria</taxon>
        <taxon>Bacillati</taxon>
        <taxon>Actinomycetota</taxon>
        <taxon>Coriobacteriia</taxon>
        <taxon>Coriobacteriales</taxon>
        <taxon>Atopobiaceae</taxon>
        <taxon>Paratractidigestivibacter</taxon>
    </lineage>
</organism>
<sequence length="378" mass="40824">METSTNSDLALLATSGIRRFNALAAEVDGCVRLTLGEPEFPTPAPVCEAVARSLAKGQTHYPPNNGRPELLEALSAYMRCHGLGYAPEELVVTCGATEALSATLMAILDSGDEVVVPTPAFGLYETIVRAAHGRVATLDTSCSGFQIREGDLRGVVGPRTRAIVITSPNNPTGCVLDSESLDAVAGVATEHGLVVVCDDVYNRLCYEEGYERFAPRHPELGDQTVVVDSFSKPWAMTGWRLGWLAAAPVLKSQIQKMHQYLVSSVPSFLQEAAVVALGCDVEPMRQTYRSRRDYVVARLEQMGLPVQRPAGAFYAFPDVRSLGMGSEELCERLIREAAVACVPGTCFGAEGFMRLSYCVSDADLKLGLDRIEAFLARL</sequence>
<comment type="cofactor">
    <cofactor evidence="1 6">
        <name>pyridoxal 5'-phosphate</name>
        <dbReference type="ChEBI" id="CHEBI:597326"/>
    </cofactor>
</comment>
<comment type="caution">
    <text evidence="8">The sequence shown here is derived from an EMBL/GenBank/DDBJ whole genome shotgun (WGS) entry which is preliminary data.</text>
</comment>
<evidence type="ECO:0000256" key="3">
    <source>
        <dbReference type="ARBA" id="ARBA00022576"/>
    </source>
</evidence>
<dbReference type="InterPro" id="IPR004839">
    <property type="entry name" value="Aminotransferase_I/II_large"/>
</dbReference>
<dbReference type="Pfam" id="PF00155">
    <property type="entry name" value="Aminotran_1_2"/>
    <property type="match status" value="1"/>
</dbReference>
<dbReference type="PROSITE" id="PS00105">
    <property type="entry name" value="AA_TRANSFER_CLASS_1"/>
    <property type="match status" value="1"/>
</dbReference>
<dbReference type="Gene3D" id="3.40.640.10">
    <property type="entry name" value="Type I PLP-dependent aspartate aminotransferase-like (Major domain)"/>
    <property type="match status" value="1"/>
</dbReference>
<dbReference type="GO" id="GO:0008483">
    <property type="term" value="F:transaminase activity"/>
    <property type="evidence" value="ECO:0007669"/>
    <property type="project" value="UniProtKB-KW"/>
</dbReference>